<dbReference type="Gramene" id="Zm00001eb426510_T002">
    <property type="protein sequence ID" value="Zm00001eb426510_P002"/>
    <property type="gene ID" value="Zm00001eb426510"/>
</dbReference>
<dbReference type="InterPro" id="IPR017853">
    <property type="entry name" value="GH"/>
</dbReference>
<sequence length="497" mass="55061">MGEGSTKRPGWWRQCRRGSFLQPPDRCAPAERNTAIRHSEPFRHAARAGGPVRWLAGRWDPGGVRALRGRLLRGVRRPGAALDDLQRAQPAGQVPVHAGRVPAQPLLPAVRQLRERRLAPGAVRRGAQHHHVPRRRRPRLQGEVPGDAGRLRRDRGRHEMVRAADELHGRHPGRAARAGFRDGLVSGADILGRLPRSDAGDPGIGPADLHRGGEGAAAAVQGGLHRAEPLHGDLRQGLPALPVQPRVVRRERLRLGDRGKGRRGQDRGRCFFDVPEAIELAIQYVNGRYKGTPVYITENGELHTAFGRLCHRTTDLSIGVSWSTVPESRIYTCSETRIRCLISGYSQWSDASREELIDDVRRKNYLQGYITYLSKAVRQFYMCVQERSKRAGLLRVDAAGQLRVGVRLQVEVRAVPRRLRHPGEDAPDVCEVVPGLPHGPHQPARRSSAGTESRLVMNHSHFHRYISSNALLDSRGSHNSCSFPSSPYIGITVAVVS</sequence>
<keyword evidence="4" id="KW-1267">Proteomics identification</keyword>
<evidence type="ECO:0000256" key="1">
    <source>
        <dbReference type="SAM" id="MobiDB-lite"/>
    </source>
</evidence>
<keyword evidence="3" id="KW-1185">Reference proteome</keyword>
<dbReference type="OrthoDB" id="65569at2759"/>
<proteinExistence type="evidence at protein level"/>
<gene>
    <name evidence="2" type="primary">LOC100193998</name>
</gene>
<organism evidence="2 3">
    <name type="scientific">Zea mays</name>
    <name type="common">Maize</name>
    <dbReference type="NCBI Taxonomy" id="4577"/>
    <lineage>
        <taxon>Eukaryota</taxon>
        <taxon>Viridiplantae</taxon>
        <taxon>Streptophyta</taxon>
        <taxon>Embryophyta</taxon>
        <taxon>Tracheophyta</taxon>
        <taxon>Spermatophyta</taxon>
        <taxon>Magnoliopsida</taxon>
        <taxon>Liliopsida</taxon>
        <taxon>Poales</taxon>
        <taxon>Poaceae</taxon>
        <taxon>PACMAD clade</taxon>
        <taxon>Panicoideae</taxon>
        <taxon>Andropogonodae</taxon>
        <taxon>Andropogoneae</taxon>
        <taxon>Tripsacinae</taxon>
        <taxon>Zea</taxon>
    </lineage>
</organism>
<name>A0A804RKH3_MAIZE</name>
<feature type="region of interest" description="Disordered" evidence="1">
    <location>
        <begin position="121"/>
        <end position="151"/>
    </location>
</feature>
<dbReference type="AlphaFoldDB" id="A0A804RKH3"/>
<feature type="compositionally biased region" description="Basic residues" evidence="1">
    <location>
        <begin position="126"/>
        <end position="139"/>
    </location>
</feature>
<reference evidence="2" key="3">
    <citation type="submission" date="2021-05" db="UniProtKB">
        <authorList>
            <consortium name="EnsemblPlants"/>
        </authorList>
    </citation>
    <scope>IDENTIFICATION</scope>
    <source>
        <strain evidence="2">cv. B73</strain>
    </source>
</reference>
<protein>
    <submittedName>
        <fullName evidence="2">Uncharacterized protein</fullName>
    </submittedName>
</protein>
<dbReference type="Gene3D" id="3.20.20.80">
    <property type="entry name" value="Glycosidases"/>
    <property type="match status" value="1"/>
</dbReference>
<evidence type="ECO:0000313" key="3">
    <source>
        <dbReference type="Proteomes" id="UP000007305"/>
    </source>
</evidence>
<evidence type="ECO:0007829" key="4">
    <source>
        <dbReference type="PeptideAtlas" id="A0A804RKH3"/>
    </source>
</evidence>
<dbReference type="Proteomes" id="UP000007305">
    <property type="component" value="Chromosome 10"/>
</dbReference>
<reference evidence="3" key="1">
    <citation type="journal article" date="2009" name="Science">
        <title>The B73 maize genome: complexity, diversity, and dynamics.</title>
        <authorList>
            <person name="Schnable P.S."/>
            <person name="Ware D."/>
            <person name="Fulton R.S."/>
            <person name="Stein J.C."/>
            <person name="Wei F."/>
            <person name="Pasternak S."/>
            <person name="Liang C."/>
            <person name="Zhang J."/>
            <person name="Fulton L."/>
            <person name="Graves T.A."/>
            <person name="Minx P."/>
            <person name="Reily A.D."/>
            <person name="Courtney L."/>
            <person name="Kruchowski S.S."/>
            <person name="Tomlinson C."/>
            <person name="Strong C."/>
            <person name="Delehaunty K."/>
            <person name="Fronick C."/>
            <person name="Courtney B."/>
            <person name="Rock S.M."/>
            <person name="Belter E."/>
            <person name="Du F."/>
            <person name="Kim K."/>
            <person name="Abbott R.M."/>
            <person name="Cotton M."/>
            <person name="Levy A."/>
            <person name="Marchetto P."/>
            <person name="Ochoa K."/>
            <person name="Jackson S.M."/>
            <person name="Gillam B."/>
            <person name="Chen W."/>
            <person name="Yan L."/>
            <person name="Higginbotham J."/>
            <person name="Cardenas M."/>
            <person name="Waligorski J."/>
            <person name="Applebaum E."/>
            <person name="Phelps L."/>
            <person name="Falcone J."/>
            <person name="Kanchi K."/>
            <person name="Thane T."/>
            <person name="Scimone A."/>
            <person name="Thane N."/>
            <person name="Henke J."/>
            <person name="Wang T."/>
            <person name="Ruppert J."/>
            <person name="Shah N."/>
            <person name="Rotter K."/>
            <person name="Hodges J."/>
            <person name="Ingenthron E."/>
            <person name="Cordes M."/>
            <person name="Kohlberg S."/>
            <person name="Sgro J."/>
            <person name="Delgado B."/>
            <person name="Mead K."/>
            <person name="Chinwalla A."/>
            <person name="Leonard S."/>
            <person name="Crouse K."/>
            <person name="Collura K."/>
            <person name="Kudrna D."/>
            <person name="Currie J."/>
            <person name="He R."/>
            <person name="Angelova A."/>
            <person name="Rajasekar S."/>
            <person name="Mueller T."/>
            <person name="Lomeli R."/>
            <person name="Scara G."/>
            <person name="Ko A."/>
            <person name="Delaney K."/>
            <person name="Wissotski M."/>
            <person name="Lopez G."/>
            <person name="Campos D."/>
            <person name="Braidotti M."/>
            <person name="Ashley E."/>
            <person name="Golser W."/>
            <person name="Kim H."/>
            <person name="Lee S."/>
            <person name="Lin J."/>
            <person name="Dujmic Z."/>
            <person name="Kim W."/>
            <person name="Talag J."/>
            <person name="Zuccolo A."/>
            <person name="Fan C."/>
            <person name="Sebastian A."/>
            <person name="Kramer M."/>
            <person name="Spiegel L."/>
            <person name="Nascimento L."/>
            <person name="Zutavern T."/>
            <person name="Miller B."/>
            <person name="Ambroise C."/>
            <person name="Muller S."/>
            <person name="Spooner W."/>
            <person name="Narechania A."/>
            <person name="Ren L."/>
            <person name="Wei S."/>
            <person name="Kumari S."/>
            <person name="Faga B."/>
            <person name="Levy M.J."/>
            <person name="McMahan L."/>
            <person name="Van Buren P."/>
            <person name="Vaughn M.W."/>
            <person name="Ying K."/>
            <person name="Yeh C.-T."/>
            <person name="Emrich S.J."/>
            <person name="Jia Y."/>
            <person name="Kalyanaraman A."/>
            <person name="Hsia A.-P."/>
            <person name="Barbazuk W.B."/>
            <person name="Baucom R.S."/>
            <person name="Brutnell T.P."/>
            <person name="Carpita N.C."/>
            <person name="Chaparro C."/>
            <person name="Chia J.-M."/>
            <person name="Deragon J.-M."/>
            <person name="Estill J.C."/>
            <person name="Fu Y."/>
            <person name="Jeddeloh J.A."/>
            <person name="Han Y."/>
            <person name="Lee H."/>
            <person name="Li P."/>
            <person name="Lisch D.R."/>
            <person name="Liu S."/>
            <person name="Liu Z."/>
            <person name="Nagel D.H."/>
            <person name="McCann M.C."/>
            <person name="SanMiguel P."/>
            <person name="Myers A.M."/>
            <person name="Nettleton D."/>
            <person name="Nguyen J."/>
            <person name="Penning B.W."/>
            <person name="Ponnala L."/>
            <person name="Schneider K.L."/>
            <person name="Schwartz D.C."/>
            <person name="Sharma A."/>
            <person name="Soderlund C."/>
            <person name="Springer N.M."/>
            <person name="Sun Q."/>
            <person name="Wang H."/>
            <person name="Waterman M."/>
            <person name="Westerman R."/>
            <person name="Wolfgruber T.K."/>
            <person name="Yang L."/>
            <person name="Yu Y."/>
            <person name="Zhang L."/>
            <person name="Zhou S."/>
            <person name="Zhu Q."/>
            <person name="Bennetzen J.L."/>
            <person name="Dawe R.K."/>
            <person name="Jiang J."/>
            <person name="Jiang N."/>
            <person name="Presting G.G."/>
            <person name="Wessler S.R."/>
            <person name="Aluru S."/>
            <person name="Martienssen R.A."/>
            <person name="Clifton S.W."/>
            <person name="McCombie W.R."/>
            <person name="Wing R.A."/>
            <person name="Wilson R.K."/>
        </authorList>
    </citation>
    <scope>NUCLEOTIDE SEQUENCE [LARGE SCALE GENOMIC DNA]</scope>
    <source>
        <strain evidence="3">cv. B73</strain>
    </source>
</reference>
<evidence type="ECO:0000313" key="2">
    <source>
        <dbReference type="EnsemblPlants" id="Zm00001eb426510_P002"/>
    </source>
</evidence>
<accession>A0A804RKH3</accession>
<dbReference type="SUPFAM" id="SSF51445">
    <property type="entry name" value="(Trans)glycosidases"/>
    <property type="match status" value="1"/>
</dbReference>
<dbReference type="EnsemblPlants" id="Zm00001eb426510_T002">
    <property type="protein sequence ID" value="Zm00001eb426510_P002"/>
    <property type="gene ID" value="Zm00001eb426510"/>
</dbReference>
<reference evidence="2" key="2">
    <citation type="submission" date="2019-07" db="EMBL/GenBank/DDBJ databases">
        <authorList>
            <person name="Seetharam A."/>
            <person name="Woodhouse M."/>
            <person name="Cannon E."/>
        </authorList>
    </citation>
    <scope>NUCLEOTIDE SEQUENCE [LARGE SCALE GENOMIC DNA]</scope>
    <source>
        <strain evidence="2">cv. B73</strain>
    </source>
</reference>